<dbReference type="EMBL" id="QJPH01000416">
    <property type="protein sequence ID" value="PZN74666.1"/>
    <property type="molecule type" value="Genomic_DNA"/>
</dbReference>
<sequence>MVVNTFANHFAKLVLGVPDEGIKHQLGRWIGVNPKIRPWSSFSPPNVECGDSSPLSEPCGDESPHSPNSPIGLDDDQG</sequence>
<protein>
    <submittedName>
        <fullName evidence="2">Uncharacterized protein</fullName>
    </submittedName>
</protein>
<feature type="region of interest" description="Disordered" evidence="1">
    <location>
        <begin position="41"/>
        <end position="78"/>
    </location>
</feature>
<proteinExistence type="predicted"/>
<dbReference type="AlphaFoldDB" id="A0A2W4QU93"/>
<reference evidence="2 3" key="1">
    <citation type="journal article" date="2018" name="Aquat. Microb. Ecol.">
        <title>Gammaproteobacterial methanotrophs dominate.</title>
        <authorList>
            <person name="Rissanen A.J."/>
            <person name="Saarenheimo J."/>
            <person name="Tiirola M."/>
            <person name="Peura S."/>
            <person name="Aalto S.L."/>
            <person name="Karvinen A."/>
            <person name="Nykanen H."/>
        </authorList>
    </citation>
    <scope>NUCLEOTIDE SEQUENCE [LARGE SCALE GENOMIC DNA]</scope>
    <source>
        <strain evidence="2">AMbin10</strain>
    </source>
</reference>
<evidence type="ECO:0000313" key="2">
    <source>
        <dbReference type="EMBL" id="PZN74666.1"/>
    </source>
</evidence>
<comment type="caution">
    <text evidence="2">The sequence shown here is derived from an EMBL/GenBank/DDBJ whole genome shotgun (WGS) entry which is preliminary data.</text>
</comment>
<organism evidence="2 3">
    <name type="scientific">Candidatus Methylumidiphilus alinenensis</name>
    <dbReference type="NCBI Taxonomy" id="2202197"/>
    <lineage>
        <taxon>Bacteria</taxon>
        <taxon>Pseudomonadati</taxon>
        <taxon>Pseudomonadota</taxon>
        <taxon>Gammaproteobacteria</taxon>
        <taxon>Methylococcales</taxon>
        <taxon>Candidatus Methylumidiphilus</taxon>
    </lineage>
</organism>
<name>A0A2W4QU93_9GAMM</name>
<gene>
    <name evidence="2" type="ORF">DM484_20740</name>
</gene>
<dbReference type="Proteomes" id="UP000249396">
    <property type="component" value="Unassembled WGS sequence"/>
</dbReference>
<evidence type="ECO:0000313" key="3">
    <source>
        <dbReference type="Proteomes" id="UP000249396"/>
    </source>
</evidence>
<accession>A0A2W4QU93</accession>
<evidence type="ECO:0000256" key="1">
    <source>
        <dbReference type="SAM" id="MobiDB-lite"/>
    </source>
</evidence>